<evidence type="ECO:0000313" key="2">
    <source>
        <dbReference type="EMBL" id="ORX60751.1"/>
    </source>
</evidence>
<reference evidence="2 3" key="2">
    <citation type="submission" date="2016-08" db="EMBL/GenBank/DDBJ databases">
        <title>Pervasive Adenine N6-methylation of Active Genes in Fungi.</title>
        <authorList>
            <consortium name="DOE Joint Genome Institute"/>
            <person name="Mondo S.J."/>
            <person name="Dannebaum R.O."/>
            <person name="Kuo R.C."/>
            <person name="Labutti K."/>
            <person name="Haridas S."/>
            <person name="Kuo A."/>
            <person name="Salamov A."/>
            <person name="Ahrendt S.R."/>
            <person name="Lipzen A."/>
            <person name="Sullivan W."/>
            <person name="Andreopoulos W.B."/>
            <person name="Clum A."/>
            <person name="Lindquist E."/>
            <person name="Daum C."/>
            <person name="Ramamoorthy G.K."/>
            <person name="Gryganskyi A."/>
            <person name="Culley D."/>
            <person name="Magnuson J.K."/>
            <person name="James T.Y."/>
            <person name="O'Malley M.A."/>
            <person name="Stajich J.E."/>
            <person name="Spatafora J.W."/>
            <person name="Visel A."/>
            <person name="Grigoriev I.V."/>
        </authorList>
    </citation>
    <scope>NUCLEOTIDE SEQUENCE [LARGE SCALE GENOMIC DNA]</scope>
    <source>
        <strain evidence="3">finn</strain>
    </source>
</reference>
<feature type="compositionally biased region" description="Low complexity" evidence="1">
    <location>
        <begin position="182"/>
        <end position="204"/>
    </location>
</feature>
<keyword evidence="3" id="KW-1185">Reference proteome</keyword>
<dbReference type="InterPro" id="IPR044926">
    <property type="entry name" value="RGS_subdomain_2"/>
</dbReference>
<accession>A0A1Y1VPF5</accession>
<feature type="compositionally biased region" description="Polar residues" evidence="1">
    <location>
        <begin position="205"/>
        <end position="218"/>
    </location>
</feature>
<comment type="caution">
    <text evidence="2">The sequence shown here is derived from an EMBL/GenBank/DDBJ whole genome shotgun (WGS) entry which is preliminary data.</text>
</comment>
<dbReference type="SUPFAM" id="SSF48097">
    <property type="entry name" value="Regulator of G-protein signaling, RGS"/>
    <property type="match status" value="1"/>
</dbReference>
<evidence type="ECO:0000313" key="3">
    <source>
        <dbReference type="Proteomes" id="UP000193719"/>
    </source>
</evidence>
<dbReference type="InterPro" id="IPR036305">
    <property type="entry name" value="RGS_sf"/>
</dbReference>
<protein>
    <recommendedName>
        <fullName evidence="4">RGS domain-containing protein</fullName>
    </recommendedName>
</protein>
<sequence>MFGKSFSIGKTVKISLILVTLCSFVFITSNYNEFKELFNSYRTFLDELKENGILSPGPEPTNSRDKKILQVFEEIYSKADEMFTKYFNEDSELQLNIPAKLYKETNAKLYNYNVYYGRYLVNAVEGQPVDFNLINCETIFDKVHAEAIDSLFLNVYSSFTKDKKRLVAEEASNKRKMSIHPPVSRTGSQPSSSSRPSSMRLNSRTFQHTLDTIPSEQV</sequence>
<dbReference type="AlphaFoldDB" id="A0A1Y1VPF5"/>
<dbReference type="Gene3D" id="1.10.167.10">
    <property type="entry name" value="Regulator of G-protein Signalling 4, domain 2"/>
    <property type="match status" value="1"/>
</dbReference>
<dbReference type="EMBL" id="MCFH01000001">
    <property type="protein sequence ID" value="ORX60751.1"/>
    <property type="molecule type" value="Genomic_DNA"/>
</dbReference>
<gene>
    <name evidence="2" type="ORF">BCR36DRAFT_393948</name>
</gene>
<dbReference type="OrthoDB" id="2146048at2759"/>
<proteinExistence type="predicted"/>
<organism evidence="2 3">
    <name type="scientific">Piromyces finnis</name>
    <dbReference type="NCBI Taxonomy" id="1754191"/>
    <lineage>
        <taxon>Eukaryota</taxon>
        <taxon>Fungi</taxon>
        <taxon>Fungi incertae sedis</taxon>
        <taxon>Chytridiomycota</taxon>
        <taxon>Chytridiomycota incertae sedis</taxon>
        <taxon>Neocallimastigomycetes</taxon>
        <taxon>Neocallimastigales</taxon>
        <taxon>Neocallimastigaceae</taxon>
        <taxon>Piromyces</taxon>
    </lineage>
</organism>
<evidence type="ECO:0008006" key="4">
    <source>
        <dbReference type="Google" id="ProtNLM"/>
    </source>
</evidence>
<evidence type="ECO:0000256" key="1">
    <source>
        <dbReference type="SAM" id="MobiDB-lite"/>
    </source>
</evidence>
<name>A0A1Y1VPF5_9FUNG</name>
<feature type="region of interest" description="Disordered" evidence="1">
    <location>
        <begin position="170"/>
        <end position="218"/>
    </location>
</feature>
<reference evidence="2 3" key="1">
    <citation type="submission" date="2016-08" db="EMBL/GenBank/DDBJ databases">
        <title>Genomes of anaerobic fungi encode conserved fungal cellulosomes for biomass hydrolysis.</title>
        <authorList>
            <consortium name="DOE Joint Genome Institute"/>
            <person name="Haitjema C.H."/>
            <person name="Gilmore S.P."/>
            <person name="Henske J.K."/>
            <person name="Solomon K.V."/>
            <person name="De Groot R."/>
            <person name="Kuo A."/>
            <person name="Mondo S.J."/>
            <person name="Salamov A.A."/>
            <person name="Labutti K."/>
            <person name="Zhao Z."/>
            <person name="Chiniquy J."/>
            <person name="Barry K."/>
            <person name="Brewer H.M."/>
            <person name="Purvine S.O."/>
            <person name="Wright A.T."/>
            <person name="Boxma B."/>
            <person name="Van Alen T."/>
            <person name="Hackstein J.H."/>
            <person name="Baker S.E."/>
            <person name="Grigoriev I.V."/>
            <person name="O'Malley M.A."/>
        </authorList>
    </citation>
    <scope>NUCLEOTIDE SEQUENCE [LARGE SCALE GENOMIC DNA]</scope>
    <source>
        <strain evidence="3">finn</strain>
    </source>
</reference>
<dbReference type="Proteomes" id="UP000193719">
    <property type="component" value="Unassembled WGS sequence"/>
</dbReference>